<sequence length="88" mass="9416">MRSTSPAPTLFRRSFCFQAKHSQGVPAQSSGEIPSRCGCGYPDTNSTILVMALFLSISFDRSRLTRSVGSPPSGLMTVLCSGFRAPCP</sequence>
<reference evidence="1" key="1">
    <citation type="journal article" date="2020" name="Stud. Mycol.">
        <title>101 Dothideomycetes genomes: a test case for predicting lifestyles and emergence of pathogens.</title>
        <authorList>
            <person name="Haridas S."/>
            <person name="Albert R."/>
            <person name="Binder M."/>
            <person name="Bloem J."/>
            <person name="Labutti K."/>
            <person name="Salamov A."/>
            <person name="Andreopoulos B."/>
            <person name="Baker S."/>
            <person name="Barry K."/>
            <person name="Bills G."/>
            <person name="Bluhm B."/>
            <person name="Cannon C."/>
            <person name="Castanera R."/>
            <person name="Culley D."/>
            <person name="Daum C."/>
            <person name="Ezra D."/>
            <person name="Gonzalez J."/>
            <person name="Henrissat B."/>
            <person name="Kuo A."/>
            <person name="Liang C."/>
            <person name="Lipzen A."/>
            <person name="Lutzoni F."/>
            <person name="Magnuson J."/>
            <person name="Mondo S."/>
            <person name="Nolan M."/>
            <person name="Ohm R."/>
            <person name="Pangilinan J."/>
            <person name="Park H.-J."/>
            <person name="Ramirez L."/>
            <person name="Alfaro M."/>
            <person name="Sun H."/>
            <person name="Tritt A."/>
            <person name="Yoshinaga Y."/>
            <person name="Zwiers L.-H."/>
            <person name="Turgeon B."/>
            <person name="Goodwin S."/>
            <person name="Spatafora J."/>
            <person name="Crous P."/>
            <person name="Grigoriev I."/>
        </authorList>
    </citation>
    <scope>NUCLEOTIDE SEQUENCE</scope>
    <source>
        <strain evidence="1">CBS 107.79</strain>
    </source>
</reference>
<gene>
    <name evidence="1" type="ORF">BU23DRAFT_560645</name>
</gene>
<name>A0A6A5UNJ6_9PLEO</name>
<evidence type="ECO:0000313" key="1">
    <source>
        <dbReference type="EMBL" id="KAF1965950.1"/>
    </source>
</evidence>
<evidence type="ECO:0000313" key="2">
    <source>
        <dbReference type="Proteomes" id="UP000800036"/>
    </source>
</evidence>
<protein>
    <submittedName>
        <fullName evidence="1">Uncharacterized protein</fullName>
    </submittedName>
</protein>
<dbReference type="AlphaFoldDB" id="A0A6A5UNJ6"/>
<organism evidence="1 2">
    <name type="scientific">Bimuria novae-zelandiae CBS 107.79</name>
    <dbReference type="NCBI Taxonomy" id="1447943"/>
    <lineage>
        <taxon>Eukaryota</taxon>
        <taxon>Fungi</taxon>
        <taxon>Dikarya</taxon>
        <taxon>Ascomycota</taxon>
        <taxon>Pezizomycotina</taxon>
        <taxon>Dothideomycetes</taxon>
        <taxon>Pleosporomycetidae</taxon>
        <taxon>Pleosporales</taxon>
        <taxon>Massarineae</taxon>
        <taxon>Didymosphaeriaceae</taxon>
        <taxon>Bimuria</taxon>
    </lineage>
</organism>
<dbReference type="Proteomes" id="UP000800036">
    <property type="component" value="Unassembled WGS sequence"/>
</dbReference>
<dbReference type="EMBL" id="ML976753">
    <property type="protein sequence ID" value="KAF1965950.1"/>
    <property type="molecule type" value="Genomic_DNA"/>
</dbReference>
<proteinExistence type="predicted"/>
<accession>A0A6A5UNJ6</accession>
<keyword evidence="2" id="KW-1185">Reference proteome</keyword>